<dbReference type="OrthoDB" id="6270916at2759"/>
<gene>
    <name evidence="1" type="ORF">Mgra_00002983</name>
</gene>
<dbReference type="PANTHER" id="PTHR21696:SF2">
    <property type="entry name" value="PROTEIN UNC-79 HOMOLOG"/>
    <property type="match status" value="1"/>
</dbReference>
<keyword evidence="2" id="KW-1185">Reference proteome</keyword>
<sequence length="77" mass="8945">MVNLHFVNTLQALQQVNSAVLCQLYPMWEPILTVNHTNVPRKLRLKFESVDSQIPLENTQMRSWLSSASSPFYNKKI</sequence>
<dbReference type="PANTHER" id="PTHR21696">
    <property type="entry name" value="PROTEIN UNC-79 HOMOLOG"/>
    <property type="match status" value="1"/>
</dbReference>
<name>A0A8S9ZWM8_9BILA</name>
<reference evidence="1" key="1">
    <citation type="journal article" date="2020" name="Ecol. Evol.">
        <title>Genome structure and content of the rice root-knot nematode (Meloidogyne graminicola).</title>
        <authorList>
            <person name="Phan N.T."/>
            <person name="Danchin E.G.J."/>
            <person name="Klopp C."/>
            <person name="Perfus-Barbeoch L."/>
            <person name="Kozlowski D.K."/>
            <person name="Koutsovoulos G.D."/>
            <person name="Lopez-Roques C."/>
            <person name="Bouchez O."/>
            <person name="Zahm M."/>
            <person name="Besnard G."/>
            <person name="Bellafiore S."/>
        </authorList>
    </citation>
    <scope>NUCLEOTIDE SEQUENCE</scope>
    <source>
        <strain evidence="1">VN-18</strain>
    </source>
</reference>
<dbReference type="InterPro" id="IPR024855">
    <property type="entry name" value="UNC79"/>
</dbReference>
<dbReference type="AlphaFoldDB" id="A0A8S9ZWM8"/>
<protein>
    <submittedName>
        <fullName evidence="1">Uncharacterized protein</fullName>
    </submittedName>
</protein>
<proteinExistence type="predicted"/>
<dbReference type="Proteomes" id="UP000605970">
    <property type="component" value="Unassembled WGS sequence"/>
</dbReference>
<accession>A0A8S9ZWM8</accession>
<evidence type="ECO:0000313" key="1">
    <source>
        <dbReference type="EMBL" id="KAF7637464.1"/>
    </source>
</evidence>
<evidence type="ECO:0000313" key="2">
    <source>
        <dbReference type="Proteomes" id="UP000605970"/>
    </source>
</evidence>
<organism evidence="1 2">
    <name type="scientific">Meloidogyne graminicola</name>
    <dbReference type="NCBI Taxonomy" id="189291"/>
    <lineage>
        <taxon>Eukaryota</taxon>
        <taxon>Metazoa</taxon>
        <taxon>Ecdysozoa</taxon>
        <taxon>Nematoda</taxon>
        <taxon>Chromadorea</taxon>
        <taxon>Rhabditida</taxon>
        <taxon>Tylenchina</taxon>
        <taxon>Tylenchomorpha</taxon>
        <taxon>Tylenchoidea</taxon>
        <taxon>Meloidogynidae</taxon>
        <taxon>Meloidogyninae</taxon>
        <taxon>Meloidogyne</taxon>
    </lineage>
</organism>
<comment type="caution">
    <text evidence="1">The sequence shown here is derived from an EMBL/GenBank/DDBJ whole genome shotgun (WGS) entry which is preliminary data.</text>
</comment>
<dbReference type="EMBL" id="JABEBT010000019">
    <property type="protein sequence ID" value="KAF7637464.1"/>
    <property type="molecule type" value="Genomic_DNA"/>
</dbReference>